<evidence type="ECO:0000256" key="12">
    <source>
        <dbReference type="RuleBase" id="RU003357"/>
    </source>
</evidence>
<evidence type="ECO:0000313" key="17">
    <source>
        <dbReference type="Proteomes" id="UP001262754"/>
    </source>
</evidence>
<keyword evidence="13" id="KW-0732">Signal</keyword>
<feature type="domain" description="TonB-dependent receptor-like beta-barrel" evidence="14">
    <location>
        <begin position="238"/>
        <end position="690"/>
    </location>
</feature>
<dbReference type="PANTHER" id="PTHR32552:SF81">
    <property type="entry name" value="TONB-DEPENDENT OUTER MEMBRANE RECEPTOR"/>
    <property type="match status" value="1"/>
</dbReference>
<evidence type="ECO:0000256" key="8">
    <source>
        <dbReference type="ARBA" id="ARBA00023077"/>
    </source>
</evidence>
<dbReference type="Proteomes" id="UP001262754">
    <property type="component" value="Unassembled WGS sequence"/>
</dbReference>
<evidence type="ECO:0000256" key="2">
    <source>
        <dbReference type="ARBA" id="ARBA00022448"/>
    </source>
</evidence>
<evidence type="ECO:0000256" key="9">
    <source>
        <dbReference type="ARBA" id="ARBA00023136"/>
    </source>
</evidence>
<comment type="subcellular location">
    <subcellularLocation>
        <location evidence="1 11">Cell outer membrane</location>
        <topology evidence="1 11">Multi-pass membrane protein</topology>
    </subcellularLocation>
</comment>
<keyword evidence="3 11" id="KW-1134">Transmembrane beta strand</keyword>
<name>A0ABU1MUD0_9CAUL</name>
<accession>A0ABU1MUD0</accession>
<evidence type="ECO:0000259" key="14">
    <source>
        <dbReference type="Pfam" id="PF00593"/>
    </source>
</evidence>
<keyword evidence="9 11" id="KW-0472">Membrane</keyword>
<evidence type="ECO:0000256" key="1">
    <source>
        <dbReference type="ARBA" id="ARBA00004571"/>
    </source>
</evidence>
<dbReference type="InterPro" id="IPR012910">
    <property type="entry name" value="Plug_dom"/>
</dbReference>
<evidence type="ECO:0000256" key="5">
    <source>
        <dbReference type="ARBA" id="ARBA00022692"/>
    </source>
</evidence>
<evidence type="ECO:0000256" key="7">
    <source>
        <dbReference type="ARBA" id="ARBA00023065"/>
    </source>
</evidence>
<keyword evidence="17" id="KW-1185">Reference proteome</keyword>
<dbReference type="InterPro" id="IPR036942">
    <property type="entry name" value="Beta-barrel_TonB_sf"/>
</dbReference>
<dbReference type="SUPFAM" id="SSF56935">
    <property type="entry name" value="Porins"/>
    <property type="match status" value="1"/>
</dbReference>
<evidence type="ECO:0000256" key="4">
    <source>
        <dbReference type="ARBA" id="ARBA00022496"/>
    </source>
</evidence>
<dbReference type="EMBL" id="JAVDRL010000001">
    <property type="protein sequence ID" value="MDR6529481.1"/>
    <property type="molecule type" value="Genomic_DNA"/>
</dbReference>
<keyword evidence="4" id="KW-0410">Iron transport</keyword>
<dbReference type="Gene3D" id="2.40.170.20">
    <property type="entry name" value="TonB-dependent receptor, beta-barrel domain"/>
    <property type="match status" value="1"/>
</dbReference>
<feature type="chain" id="PRO_5045571605" evidence="13">
    <location>
        <begin position="24"/>
        <end position="730"/>
    </location>
</feature>
<comment type="caution">
    <text evidence="16">The sequence shown here is derived from an EMBL/GenBank/DDBJ whole genome shotgun (WGS) entry which is preliminary data.</text>
</comment>
<keyword evidence="2 11" id="KW-0813">Transport</keyword>
<organism evidence="16 17">
    <name type="scientific">Caulobacter rhizosphaerae</name>
    <dbReference type="NCBI Taxonomy" id="2010972"/>
    <lineage>
        <taxon>Bacteria</taxon>
        <taxon>Pseudomonadati</taxon>
        <taxon>Pseudomonadota</taxon>
        <taxon>Alphaproteobacteria</taxon>
        <taxon>Caulobacterales</taxon>
        <taxon>Caulobacteraceae</taxon>
        <taxon>Caulobacter</taxon>
    </lineage>
</organism>
<dbReference type="RefSeq" id="WP_310028350.1">
    <property type="nucleotide sequence ID" value="NZ_JAVDRL010000001.1"/>
</dbReference>
<dbReference type="Pfam" id="PF07715">
    <property type="entry name" value="Plug"/>
    <property type="match status" value="1"/>
</dbReference>
<evidence type="ECO:0000256" key="3">
    <source>
        <dbReference type="ARBA" id="ARBA00022452"/>
    </source>
</evidence>
<evidence type="ECO:0000256" key="11">
    <source>
        <dbReference type="PROSITE-ProRule" id="PRU01360"/>
    </source>
</evidence>
<evidence type="ECO:0000256" key="6">
    <source>
        <dbReference type="ARBA" id="ARBA00023004"/>
    </source>
</evidence>
<comment type="similarity">
    <text evidence="11 12">Belongs to the TonB-dependent receptor family.</text>
</comment>
<sequence length="730" mass="78951">MRIMLFASTAVAIVGLHAPTAYAQDTAQVQLDEVVVTAQRRSENLQKTPLTVSAVTGEKLESQGIKSVVDLGSQVPALQITSSGGGAAQIFLRGIGSTNTTEVGDPAVAYHIDGIYIARSTSVGSLFYDIDRVEVLRGPQGTLYGRNATAGAINVITKKPKLGDYEGYGSVDVGNYGALTTSGAVNIPVGETLAVRAAFQQSRHDGYVTALNSGPGTGGNDRYDQDDKSARVQALWKPSDVFSVRLTADYLHQGGAGGGDQTYGTARVTGDPWTCNCSVNLYRNNRFFSTGGEANWDLGFATLTYLMGYNFSRLDRNGENASTGAPNYFKGKDRTWSHELRLGGETGDLKWVVGLYRFTEDNNVDFRVFLATNSYLSFIQPEVTAESWAAFGQGTYAVTDRLRLTAGLRYTEDQKARNGGTFLTNAAGAITSTVVLNVADAKWDATNWKLGADFDLTPDSMLYANVATGYKAGGYFDGVGQNTYEPEKITSYEAGVKNRFLDNRLQLNASAFLYDYKDFQVSAVGVIAGQNATVTLNADKARVYGLELESNLVLTEHDRIDATLGWIHAEYTDFVLPLGDAFANNNANATVAGCYTANFAVAAPRSTDFSGCRMARTPAWTVNLGYQHVWDLSFGGTLTGRVQTHYESGKNLEYHGFAQNRQDGFTKSDVSLTYASADDRWTLQGYVRNIENEDVRTASSPNSTTGLATNGNADFYAPPRTYGVRLGVTF</sequence>
<keyword evidence="16" id="KW-0675">Receptor</keyword>
<keyword evidence="6" id="KW-0408">Iron</keyword>
<dbReference type="PANTHER" id="PTHR32552">
    <property type="entry name" value="FERRICHROME IRON RECEPTOR-RELATED"/>
    <property type="match status" value="1"/>
</dbReference>
<reference evidence="16 17" key="1">
    <citation type="submission" date="2023-07" db="EMBL/GenBank/DDBJ databases">
        <title>Sorghum-associated microbial communities from plants grown in Nebraska, USA.</title>
        <authorList>
            <person name="Schachtman D."/>
        </authorList>
    </citation>
    <scope>NUCLEOTIDE SEQUENCE [LARGE SCALE GENOMIC DNA]</scope>
    <source>
        <strain evidence="16 17">DS2154</strain>
    </source>
</reference>
<keyword evidence="7" id="KW-0406">Ion transport</keyword>
<feature type="domain" description="TonB-dependent receptor plug" evidence="15">
    <location>
        <begin position="45"/>
        <end position="152"/>
    </location>
</feature>
<keyword evidence="5 11" id="KW-0812">Transmembrane</keyword>
<dbReference type="Pfam" id="PF00593">
    <property type="entry name" value="TonB_dep_Rec_b-barrel"/>
    <property type="match status" value="1"/>
</dbReference>
<dbReference type="InterPro" id="IPR000531">
    <property type="entry name" value="Beta-barrel_TonB"/>
</dbReference>
<gene>
    <name evidence="16" type="ORF">J2800_000196</name>
</gene>
<proteinExistence type="inferred from homology"/>
<protein>
    <submittedName>
        <fullName evidence="16">Iron complex outermembrane receptor protein</fullName>
    </submittedName>
</protein>
<dbReference type="CDD" id="cd01347">
    <property type="entry name" value="ligand_gated_channel"/>
    <property type="match status" value="1"/>
</dbReference>
<evidence type="ECO:0000313" key="16">
    <source>
        <dbReference type="EMBL" id="MDR6529481.1"/>
    </source>
</evidence>
<feature type="signal peptide" evidence="13">
    <location>
        <begin position="1"/>
        <end position="23"/>
    </location>
</feature>
<evidence type="ECO:0000259" key="15">
    <source>
        <dbReference type="Pfam" id="PF07715"/>
    </source>
</evidence>
<dbReference type="InterPro" id="IPR039426">
    <property type="entry name" value="TonB-dep_rcpt-like"/>
</dbReference>
<evidence type="ECO:0000256" key="13">
    <source>
        <dbReference type="SAM" id="SignalP"/>
    </source>
</evidence>
<keyword evidence="10 11" id="KW-0998">Cell outer membrane</keyword>
<dbReference type="PROSITE" id="PS52016">
    <property type="entry name" value="TONB_DEPENDENT_REC_3"/>
    <property type="match status" value="1"/>
</dbReference>
<keyword evidence="8 12" id="KW-0798">TonB box</keyword>
<evidence type="ECO:0000256" key="10">
    <source>
        <dbReference type="ARBA" id="ARBA00023237"/>
    </source>
</evidence>